<dbReference type="OrthoDB" id="9801008at2"/>
<accession>B6G1K3</accession>
<feature type="transmembrane region" description="Helical" evidence="2">
    <location>
        <begin position="232"/>
        <end position="251"/>
    </location>
</feature>
<dbReference type="InterPro" id="IPR001387">
    <property type="entry name" value="Cro/C1-type_HTH"/>
</dbReference>
<evidence type="ECO:0000259" key="3">
    <source>
        <dbReference type="PROSITE" id="PS50943"/>
    </source>
</evidence>
<proteinExistence type="predicted"/>
<protein>
    <recommendedName>
        <fullName evidence="3">HTH cro/C1-type domain-containing protein</fullName>
    </recommendedName>
</protein>
<name>B6G1K3_PEPHT</name>
<feature type="transmembrane region" description="Helical" evidence="2">
    <location>
        <begin position="138"/>
        <end position="159"/>
    </location>
</feature>
<feature type="transmembrane region" description="Helical" evidence="2">
    <location>
        <begin position="336"/>
        <end position="356"/>
    </location>
</feature>
<dbReference type="EMBL" id="ABWP01000074">
    <property type="protein sequence ID" value="EEA84387.1"/>
    <property type="molecule type" value="Genomic_DNA"/>
</dbReference>
<keyword evidence="1" id="KW-0238">DNA-binding</keyword>
<feature type="transmembrane region" description="Helical" evidence="2">
    <location>
        <begin position="171"/>
        <end position="195"/>
    </location>
</feature>
<dbReference type="InterPro" id="IPR010982">
    <property type="entry name" value="Lambda_DNA-bd_dom_sf"/>
</dbReference>
<keyword evidence="5" id="KW-1185">Reference proteome</keyword>
<gene>
    <name evidence="4" type="ORF">CLOHIR_02010</name>
</gene>
<evidence type="ECO:0000313" key="5">
    <source>
        <dbReference type="Proteomes" id="UP000003178"/>
    </source>
</evidence>
<sequence length="359" mass="41180">MTLSEKIMNLRKKNGWSQEELAERLDISRQSVSKWESGESVPTLEKLIRISEIFEVSTDYLLKDDFKEEKFDRNKSSIYMNKIEESSYINNRNISSDIAIDRIIGEEKANENVIKRRKTSFEEVSNYIELAEITAKKFARAVMFCILSPVMLVLLAGFAEQHKIPLKEEHAAMIGLIILLIMVASAVSVFIKYGMKMDKFKYMDRPIEVDSSSLRFVEEKNDSFEGKLQQSMAFGVALFIIGAIPLIAAGALEAEEYIMVICVALLLVLISIGVNMIVKAMMLREGYEKVLQIGEYTLEEKENSRKNEHLDTIYWCTIATIYLAYSFYTFNWHISWVIWPCAGVFYAVVEAITKVVRKV</sequence>
<dbReference type="PANTHER" id="PTHR46558:SF13">
    <property type="entry name" value="HTH-TYPE TRANSCRIPTIONAL REGULATOR IMMR"/>
    <property type="match status" value="1"/>
</dbReference>
<dbReference type="eggNOG" id="COG1396">
    <property type="taxonomic scope" value="Bacteria"/>
</dbReference>
<evidence type="ECO:0000256" key="1">
    <source>
        <dbReference type="ARBA" id="ARBA00023125"/>
    </source>
</evidence>
<feature type="domain" description="HTH cro/C1-type" evidence="3">
    <location>
        <begin position="7"/>
        <end position="61"/>
    </location>
</feature>
<evidence type="ECO:0000313" key="4">
    <source>
        <dbReference type="EMBL" id="EEA84387.1"/>
    </source>
</evidence>
<keyword evidence="2" id="KW-0812">Transmembrane</keyword>
<dbReference type="Proteomes" id="UP000003178">
    <property type="component" value="Unassembled WGS sequence"/>
</dbReference>
<dbReference type="AlphaFoldDB" id="B6G1K3"/>
<keyword evidence="2" id="KW-0472">Membrane</keyword>
<comment type="caution">
    <text evidence="4">The sequence shown here is derived from an EMBL/GenBank/DDBJ whole genome shotgun (WGS) entry which is preliminary data.</text>
</comment>
<dbReference type="RefSeq" id="WP_006440872.1">
    <property type="nucleotide sequence ID" value="NZ_DS995359.1"/>
</dbReference>
<keyword evidence="2" id="KW-1133">Transmembrane helix</keyword>
<feature type="transmembrane region" description="Helical" evidence="2">
    <location>
        <begin position="257"/>
        <end position="278"/>
    </location>
</feature>
<dbReference type="SUPFAM" id="SSF47413">
    <property type="entry name" value="lambda repressor-like DNA-binding domains"/>
    <property type="match status" value="1"/>
</dbReference>
<dbReference type="SMART" id="SM00530">
    <property type="entry name" value="HTH_XRE"/>
    <property type="match status" value="1"/>
</dbReference>
<dbReference type="PANTHER" id="PTHR46558">
    <property type="entry name" value="TRACRIPTIONAL REGULATORY PROTEIN-RELATED-RELATED"/>
    <property type="match status" value="1"/>
</dbReference>
<dbReference type="CDD" id="cd00093">
    <property type="entry name" value="HTH_XRE"/>
    <property type="match status" value="1"/>
</dbReference>
<reference evidence="4 5" key="1">
    <citation type="submission" date="2008-09" db="EMBL/GenBank/DDBJ databases">
        <authorList>
            <person name="Fulton L."/>
            <person name="Clifton S."/>
            <person name="Fulton B."/>
            <person name="Xu J."/>
            <person name="Minx P."/>
            <person name="Pepin K.H."/>
            <person name="Johnson M."/>
            <person name="Thiruvilangam P."/>
            <person name="Bhonagiri V."/>
            <person name="Nash W.E."/>
            <person name="Mardis E.R."/>
            <person name="Wilson R.K."/>
        </authorList>
    </citation>
    <scope>NUCLEOTIDE SEQUENCE [LARGE SCALE GENOMIC DNA]</scope>
    <source>
        <strain evidence="4 5">DSM 13275</strain>
    </source>
</reference>
<dbReference type="PROSITE" id="PS50943">
    <property type="entry name" value="HTH_CROC1"/>
    <property type="match status" value="1"/>
</dbReference>
<dbReference type="GO" id="GO:0003677">
    <property type="term" value="F:DNA binding"/>
    <property type="evidence" value="ECO:0007669"/>
    <property type="project" value="UniProtKB-KW"/>
</dbReference>
<reference evidence="4 5" key="2">
    <citation type="submission" date="2008-10" db="EMBL/GenBank/DDBJ databases">
        <title>Draft genome sequence of Clostridium hiranonis (DSM 13275).</title>
        <authorList>
            <person name="Sudarsanam P."/>
            <person name="Ley R."/>
            <person name="Guruge J."/>
            <person name="Turnbaugh P.J."/>
            <person name="Mahowald M."/>
            <person name="Liep D."/>
            <person name="Gordon J."/>
        </authorList>
    </citation>
    <scope>NUCLEOTIDE SEQUENCE [LARGE SCALE GENOMIC DNA]</scope>
    <source>
        <strain evidence="4 5">DSM 13275</strain>
    </source>
</reference>
<evidence type="ECO:0000256" key="2">
    <source>
        <dbReference type="SAM" id="Phobius"/>
    </source>
</evidence>
<organism evidence="4 5">
    <name type="scientific">Peptacetobacter hiranonis (strain DSM 13275 / JCM 10541 / KCTC 15199 / TO-931)</name>
    <name type="common">Clostridium hiranonis</name>
    <dbReference type="NCBI Taxonomy" id="500633"/>
    <lineage>
        <taxon>Bacteria</taxon>
        <taxon>Bacillati</taxon>
        <taxon>Bacillota</taxon>
        <taxon>Clostridia</taxon>
        <taxon>Peptostreptococcales</taxon>
        <taxon>Peptostreptococcaceae</taxon>
        <taxon>Peptacetobacter</taxon>
    </lineage>
</organism>
<dbReference type="Gene3D" id="1.10.260.40">
    <property type="entry name" value="lambda repressor-like DNA-binding domains"/>
    <property type="match status" value="1"/>
</dbReference>
<dbReference type="HOGENOM" id="CLU_060318_1_1_9"/>
<feature type="transmembrane region" description="Helical" evidence="2">
    <location>
        <begin position="312"/>
        <end position="330"/>
    </location>
</feature>
<dbReference type="Pfam" id="PF01381">
    <property type="entry name" value="HTH_3"/>
    <property type="match status" value="1"/>
</dbReference>
<dbReference type="STRING" id="500633.CLOHIR_02010"/>